<dbReference type="HOGENOM" id="CLU_1865008_0_0_1"/>
<feature type="compositionally biased region" description="Polar residues" evidence="1">
    <location>
        <begin position="1"/>
        <end position="18"/>
    </location>
</feature>
<evidence type="ECO:0000256" key="1">
    <source>
        <dbReference type="SAM" id="MobiDB-lite"/>
    </source>
</evidence>
<protein>
    <submittedName>
        <fullName evidence="2">Uncharacterized protein</fullName>
    </submittedName>
</protein>
<feature type="region of interest" description="Disordered" evidence="1">
    <location>
        <begin position="1"/>
        <end position="21"/>
    </location>
</feature>
<evidence type="ECO:0000313" key="2">
    <source>
        <dbReference type="EMBL" id="EON65924.1"/>
    </source>
</evidence>
<organism evidence="2 3">
    <name type="scientific">Coniosporium apollinis (strain CBS 100218)</name>
    <name type="common">Rock-inhabiting black yeast</name>
    <dbReference type="NCBI Taxonomy" id="1168221"/>
    <lineage>
        <taxon>Eukaryota</taxon>
        <taxon>Fungi</taxon>
        <taxon>Dikarya</taxon>
        <taxon>Ascomycota</taxon>
        <taxon>Pezizomycotina</taxon>
        <taxon>Dothideomycetes</taxon>
        <taxon>Dothideomycetes incertae sedis</taxon>
        <taxon>Coniosporium</taxon>
    </lineage>
</organism>
<gene>
    <name evidence="2" type="ORF">W97_05166</name>
</gene>
<keyword evidence="3" id="KW-1185">Reference proteome</keyword>
<dbReference type="AlphaFoldDB" id="R7YVT4"/>
<sequence>MSSNTTIVPNSATTSSPGLPTDRCALGEGPSIPRKVLNYTAGTGYCQFNFPYYLRNLSRCCDENEVHVWNNCTHFCQTNRDVRAWGNCIESTLPDFPGVIPGYGCGNATATGQAGRSSVGWMGMVVVGLAVLASTGV</sequence>
<accession>R7YVT4</accession>
<dbReference type="OrthoDB" id="3693617at2759"/>
<dbReference type="EMBL" id="JH767577">
    <property type="protein sequence ID" value="EON65924.1"/>
    <property type="molecule type" value="Genomic_DNA"/>
</dbReference>
<proteinExistence type="predicted"/>
<dbReference type="Proteomes" id="UP000016924">
    <property type="component" value="Unassembled WGS sequence"/>
</dbReference>
<evidence type="ECO:0000313" key="3">
    <source>
        <dbReference type="Proteomes" id="UP000016924"/>
    </source>
</evidence>
<dbReference type="GeneID" id="19902477"/>
<name>R7YVT4_CONA1</name>
<reference evidence="3" key="1">
    <citation type="submission" date="2012-06" db="EMBL/GenBank/DDBJ databases">
        <title>The genome sequence of Coniosporium apollinis CBS 100218.</title>
        <authorList>
            <consortium name="The Broad Institute Genome Sequencing Platform"/>
            <person name="Cuomo C."/>
            <person name="Gorbushina A."/>
            <person name="Noack S."/>
            <person name="Walker B."/>
            <person name="Young S.K."/>
            <person name="Zeng Q."/>
            <person name="Gargeya S."/>
            <person name="Fitzgerald M."/>
            <person name="Haas B."/>
            <person name="Abouelleil A."/>
            <person name="Alvarado L."/>
            <person name="Arachchi H.M."/>
            <person name="Berlin A.M."/>
            <person name="Chapman S.B."/>
            <person name="Goldberg J."/>
            <person name="Griggs A."/>
            <person name="Gujja S."/>
            <person name="Hansen M."/>
            <person name="Howarth C."/>
            <person name="Imamovic A."/>
            <person name="Larimer J."/>
            <person name="McCowan C."/>
            <person name="Montmayeur A."/>
            <person name="Murphy C."/>
            <person name="Neiman D."/>
            <person name="Pearson M."/>
            <person name="Priest M."/>
            <person name="Roberts A."/>
            <person name="Saif S."/>
            <person name="Shea T."/>
            <person name="Sisk P."/>
            <person name="Sykes S."/>
            <person name="Wortman J."/>
            <person name="Nusbaum C."/>
            <person name="Birren B."/>
        </authorList>
    </citation>
    <scope>NUCLEOTIDE SEQUENCE [LARGE SCALE GENOMIC DNA]</scope>
    <source>
        <strain evidence="3">CBS 100218</strain>
    </source>
</reference>
<dbReference type="RefSeq" id="XP_007781241.1">
    <property type="nucleotide sequence ID" value="XM_007783051.1"/>
</dbReference>